<dbReference type="InterPro" id="IPR011611">
    <property type="entry name" value="PfkB_dom"/>
</dbReference>
<keyword evidence="3 5" id="KW-0418">Kinase</keyword>
<evidence type="ECO:0000256" key="1">
    <source>
        <dbReference type="ARBA" id="ARBA00010688"/>
    </source>
</evidence>
<gene>
    <name evidence="5" type="ORF">ACFQ4C_21080</name>
</gene>
<evidence type="ECO:0000256" key="2">
    <source>
        <dbReference type="ARBA" id="ARBA00022679"/>
    </source>
</evidence>
<feature type="domain" description="Carbohydrate kinase PfkB" evidence="4">
    <location>
        <begin position="19"/>
        <end position="280"/>
    </location>
</feature>
<name>A0ABW3QI28_9BACT</name>
<dbReference type="InterPro" id="IPR029056">
    <property type="entry name" value="Ribokinase-like"/>
</dbReference>
<dbReference type="SUPFAM" id="SSF53613">
    <property type="entry name" value="Ribokinase-like"/>
    <property type="match status" value="1"/>
</dbReference>
<dbReference type="EC" id="2.7.1.-" evidence="5"/>
<dbReference type="EMBL" id="JBHTLP010000016">
    <property type="protein sequence ID" value="MFD1143635.1"/>
    <property type="molecule type" value="Genomic_DNA"/>
</dbReference>
<dbReference type="Gene3D" id="3.40.1190.20">
    <property type="match status" value="1"/>
</dbReference>
<organism evidence="5 6">
    <name type="scientific">Larkinella insperata</name>
    <dbReference type="NCBI Taxonomy" id="332158"/>
    <lineage>
        <taxon>Bacteria</taxon>
        <taxon>Pseudomonadati</taxon>
        <taxon>Bacteroidota</taxon>
        <taxon>Cytophagia</taxon>
        <taxon>Cytophagales</taxon>
        <taxon>Spirosomataceae</taxon>
        <taxon>Larkinella</taxon>
    </lineage>
</organism>
<dbReference type="PANTHER" id="PTHR43085">
    <property type="entry name" value="HEXOKINASE FAMILY MEMBER"/>
    <property type="match status" value="1"/>
</dbReference>
<dbReference type="InterPro" id="IPR050306">
    <property type="entry name" value="PfkB_Carbo_kinase"/>
</dbReference>
<evidence type="ECO:0000313" key="5">
    <source>
        <dbReference type="EMBL" id="MFD1143635.1"/>
    </source>
</evidence>
<evidence type="ECO:0000259" key="4">
    <source>
        <dbReference type="Pfam" id="PF00294"/>
    </source>
</evidence>
<dbReference type="Proteomes" id="UP001597116">
    <property type="component" value="Unassembled WGS sequence"/>
</dbReference>
<dbReference type="PANTHER" id="PTHR43085:SF57">
    <property type="entry name" value="CARBOHYDRATE KINASE PFKB DOMAIN-CONTAINING PROTEIN"/>
    <property type="match status" value="1"/>
</dbReference>
<dbReference type="PROSITE" id="PS00584">
    <property type="entry name" value="PFKB_KINASES_2"/>
    <property type="match status" value="1"/>
</dbReference>
<protein>
    <submittedName>
        <fullName evidence="5">Carbohydrate kinase family protein</fullName>
        <ecNumber evidence="5">2.7.1.-</ecNumber>
    </submittedName>
</protein>
<dbReference type="InterPro" id="IPR002173">
    <property type="entry name" value="Carboh/pur_kinase_PfkB_CS"/>
</dbReference>
<proteinExistence type="inferred from homology"/>
<evidence type="ECO:0000256" key="3">
    <source>
        <dbReference type="ARBA" id="ARBA00022777"/>
    </source>
</evidence>
<keyword evidence="2 5" id="KW-0808">Transferase</keyword>
<comment type="similarity">
    <text evidence="1">Belongs to the carbohydrate kinase PfkB family.</text>
</comment>
<keyword evidence="6" id="KW-1185">Reference proteome</keyword>
<evidence type="ECO:0000313" key="6">
    <source>
        <dbReference type="Proteomes" id="UP001597116"/>
    </source>
</evidence>
<sequence length="298" mass="32482">MNPTITCFGEILWDVLPTSRQPGGAPMNVAADLRNFGLNAQLISRVGHDELGLELLHFLTQKGIPTDLVQTGQSHLTGVAKANISNTNEVTYKIVQPVAWDYIFLEPHLIQAVQASDLFVYGSLAARSPQTHETLRALLEVARRKVFDVNLRAPHYERETVEELLHRADIAKLNEHELAELAGWYDEPAETEAAMQALRGRFGLETLCVTLGEKGAILLNDSGFVRQAGFPVDVADTIGSGDAFLAAFLYKTLQGESGPKILEFACATGAYVATQPGATPAFSEATIRATFEHVLPSR</sequence>
<dbReference type="RefSeq" id="WP_379884513.1">
    <property type="nucleotide sequence ID" value="NZ_JBHTLP010000016.1"/>
</dbReference>
<dbReference type="CDD" id="cd01167">
    <property type="entry name" value="bac_FRK"/>
    <property type="match status" value="1"/>
</dbReference>
<accession>A0ABW3QI28</accession>
<comment type="caution">
    <text evidence="5">The sequence shown here is derived from an EMBL/GenBank/DDBJ whole genome shotgun (WGS) entry which is preliminary data.</text>
</comment>
<dbReference type="PROSITE" id="PS00583">
    <property type="entry name" value="PFKB_KINASES_1"/>
    <property type="match status" value="1"/>
</dbReference>
<dbReference type="Pfam" id="PF00294">
    <property type="entry name" value="PfkB"/>
    <property type="match status" value="1"/>
</dbReference>
<dbReference type="GO" id="GO:0016301">
    <property type="term" value="F:kinase activity"/>
    <property type="evidence" value="ECO:0007669"/>
    <property type="project" value="UniProtKB-KW"/>
</dbReference>
<reference evidence="6" key="1">
    <citation type="journal article" date="2019" name="Int. J. Syst. Evol. Microbiol.">
        <title>The Global Catalogue of Microorganisms (GCM) 10K type strain sequencing project: providing services to taxonomists for standard genome sequencing and annotation.</title>
        <authorList>
            <consortium name="The Broad Institute Genomics Platform"/>
            <consortium name="The Broad Institute Genome Sequencing Center for Infectious Disease"/>
            <person name="Wu L."/>
            <person name="Ma J."/>
        </authorList>
    </citation>
    <scope>NUCLEOTIDE SEQUENCE [LARGE SCALE GENOMIC DNA]</scope>
    <source>
        <strain evidence="6">CCUG 55608</strain>
    </source>
</reference>